<evidence type="ECO:0000313" key="3">
    <source>
        <dbReference type="Proteomes" id="UP000626092"/>
    </source>
</evidence>
<comment type="caution">
    <text evidence="2">The sequence shown here is derived from an EMBL/GenBank/DDBJ whole genome shotgun (WGS) entry which is preliminary data.</text>
</comment>
<name>A0A834LTB8_RHOSS</name>
<gene>
    <name evidence="2" type="ORF">RHSIM_Rhsim02G0073900</name>
</gene>
<accession>A0A834LTB8</accession>
<dbReference type="OrthoDB" id="929445at2759"/>
<evidence type="ECO:0000313" key="2">
    <source>
        <dbReference type="EMBL" id="KAF7151510.1"/>
    </source>
</evidence>
<proteinExistence type="predicted"/>
<organism evidence="2 3">
    <name type="scientific">Rhododendron simsii</name>
    <name type="common">Sims's rhododendron</name>
    <dbReference type="NCBI Taxonomy" id="118357"/>
    <lineage>
        <taxon>Eukaryota</taxon>
        <taxon>Viridiplantae</taxon>
        <taxon>Streptophyta</taxon>
        <taxon>Embryophyta</taxon>
        <taxon>Tracheophyta</taxon>
        <taxon>Spermatophyta</taxon>
        <taxon>Magnoliopsida</taxon>
        <taxon>eudicotyledons</taxon>
        <taxon>Gunneridae</taxon>
        <taxon>Pentapetalae</taxon>
        <taxon>asterids</taxon>
        <taxon>Ericales</taxon>
        <taxon>Ericaceae</taxon>
        <taxon>Ericoideae</taxon>
        <taxon>Rhodoreae</taxon>
        <taxon>Rhododendron</taxon>
    </lineage>
</organism>
<sequence length="97" mass="10567">MKSTEVSTSMIWSIWNARNQLFFENKAVVWVEVIELIKARVAFCVTRSGNGWVVWLLAVASYLGLVGCGVGFTGLKSLPNGSGDPYAEVIIGGDTQR</sequence>
<keyword evidence="1" id="KW-0472">Membrane</keyword>
<evidence type="ECO:0000256" key="1">
    <source>
        <dbReference type="SAM" id="Phobius"/>
    </source>
</evidence>
<protein>
    <submittedName>
        <fullName evidence="2">Uncharacterized protein</fullName>
    </submittedName>
</protein>
<dbReference type="Proteomes" id="UP000626092">
    <property type="component" value="Unassembled WGS sequence"/>
</dbReference>
<dbReference type="AlphaFoldDB" id="A0A834LTB8"/>
<keyword evidence="3" id="KW-1185">Reference proteome</keyword>
<reference evidence="2" key="1">
    <citation type="submission" date="2019-11" db="EMBL/GenBank/DDBJ databases">
        <authorList>
            <person name="Liu Y."/>
            <person name="Hou J."/>
            <person name="Li T.-Q."/>
            <person name="Guan C.-H."/>
            <person name="Wu X."/>
            <person name="Wu H.-Z."/>
            <person name="Ling F."/>
            <person name="Zhang R."/>
            <person name="Shi X.-G."/>
            <person name="Ren J.-P."/>
            <person name="Chen E.-F."/>
            <person name="Sun J.-M."/>
        </authorList>
    </citation>
    <scope>NUCLEOTIDE SEQUENCE</scope>
    <source>
        <strain evidence="2">Adult_tree_wgs_1</strain>
        <tissue evidence="2">Leaves</tissue>
    </source>
</reference>
<keyword evidence="1" id="KW-0812">Transmembrane</keyword>
<dbReference type="EMBL" id="WJXA01000002">
    <property type="protein sequence ID" value="KAF7151510.1"/>
    <property type="molecule type" value="Genomic_DNA"/>
</dbReference>
<feature type="transmembrane region" description="Helical" evidence="1">
    <location>
        <begin position="52"/>
        <end position="75"/>
    </location>
</feature>
<keyword evidence="1" id="KW-1133">Transmembrane helix</keyword>